<evidence type="ECO:0000313" key="7">
    <source>
        <dbReference type="EMBL" id="TPX46851.1"/>
    </source>
</evidence>
<keyword evidence="3" id="KW-0963">Cytoplasm</keyword>
<dbReference type="OrthoDB" id="10258882at2759"/>
<keyword evidence="2" id="KW-0813">Transport</keyword>
<dbReference type="GO" id="GO:0015031">
    <property type="term" value="P:protein transport"/>
    <property type="evidence" value="ECO:0007669"/>
    <property type="project" value="UniProtKB-KW"/>
</dbReference>
<evidence type="ECO:0000256" key="4">
    <source>
        <dbReference type="ARBA" id="ARBA00022927"/>
    </source>
</evidence>
<evidence type="ECO:0000256" key="3">
    <source>
        <dbReference type="ARBA" id="ARBA00022490"/>
    </source>
</evidence>
<dbReference type="EMBL" id="QEAM01000092">
    <property type="protein sequence ID" value="TPX46851.1"/>
    <property type="molecule type" value="Genomic_DNA"/>
</dbReference>
<dbReference type="Pfam" id="PF00780">
    <property type="entry name" value="CNH"/>
    <property type="match status" value="1"/>
</dbReference>
<feature type="compositionally biased region" description="Low complexity" evidence="5">
    <location>
        <begin position="68"/>
        <end position="77"/>
    </location>
</feature>
<dbReference type="Pfam" id="PF10366">
    <property type="entry name" value="Vps39_1"/>
    <property type="match status" value="1"/>
</dbReference>
<gene>
    <name evidence="7" type="ORF">SeLEV6574_g02984</name>
</gene>
<dbReference type="InterPro" id="IPR019452">
    <property type="entry name" value="VPS39/TGF_beta_rcpt-assoc_1"/>
</dbReference>
<keyword evidence="4" id="KW-0653">Protein transport</keyword>
<dbReference type="InterPro" id="IPR032914">
    <property type="entry name" value="Vam6/VPS39/TRAP1"/>
</dbReference>
<dbReference type="PANTHER" id="PTHR12894:SF27">
    <property type="entry name" value="TRANSFORMING GROWTH FACTOR-BETA RECEPTOR-ASSOCIATED PROTEIN 1"/>
    <property type="match status" value="1"/>
</dbReference>
<feature type="domain" description="CNH" evidence="6">
    <location>
        <begin position="103"/>
        <end position="435"/>
    </location>
</feature>
<dbReference type="GO" id="GO:0006914">
    <property type="term" value="P:autophagy"/>
    <property type="evidence" value="ECO:0007669"/>
    <property type="project" value="TreeGrafter"/>
</dbReference>
<evidence type="ECO:0000313" key="8">
    <source>
        <dbReference type="Proteomes" id="UP000320475"/>
    </source>
</evidence>
<evidence type="ECO:0000259" key="6">
    <source>
        <dbReference type="PROSITE" id="PS50219"/>
    </source>
</evidence>
<evidence type="ECO:0000256" key="5">
    <source>
        <dbReference type="SAM" id="MobiDB-lite"/>
    </source>
</evidence>
<comment type="subcellular location">
    <subcellularLocation>
        <location evidence="1">Cytoplasm</location>
    </subcellularLocation>
</comment>
<evidence type="ECO:0000256" key="1">
    <source>
        <dbReference type="ARBA" id="ARBA00004496"/>
    </source>
</evidence>
<dbReference type="InterPro" id="IPR001180">
    <property type="entry name" value="CNH_dom"/>
</dbReference>
<feature type="region of interest" description="Disordered" evidence="5">
    <location>
        <begin position="66"/>
        <end position="96"/>
    </location>
</feature>
<dbReference type="PANTHER" id="PTHR12894">
    <property type="entry name" value="CNH DOMAIN CONTAINING"/>
    <property type="match status" value="1"/>
</dbReference>
<accession>A0A507D655</accession>
<protein>
    <recommendedName>
        <fullName evidence="6">CNH domain-containing protein</fullName>
    </recommendedName>
</protein>
<dbReference type="PROSITE" id="PS50219">
    <property type="entry name" value="CNH"/>
    <property type="match status" value="1"/>
</dbReference>
<dbReference type="GO" id="GO:0005737">
    <property type="term" value="C:cytoplasm"/>
    <property type="evidence" value="ECO:0007669"/>
    <property type="project" value="UniProtKB-SubCell"/>
</dbReference>
<feature type="region of interest" description="Disordered" evidence="5">
    <location>
        <begin position="135"/>
        <end position="197"/>
    </location>
</feature>
<organism evidence="7 8">
    <name type="scientific">Synchytrium endobioticum</name>
    <dbReference type="NCBI Taxonomy" id="286115"/>
    <lineage>
        <taxon>Eukaryota</taxon>
        <taxon>Fungi</taxon>
        <taxon>Fungi incertae sedis</taxon>
        <taxon>Chytridiomycota</taxon>
        <taxon>Chytridiomycota incertae sedis</taxon>
        <taxon>Chytridiomycetes</taxon>
        <taxon>Synchytriales</taxon>
        <taxon>Synchytriaceae</taxon>
        <taxon>Synchytrium</taxon>
    </lineage>
</organism>
<evidence type="ECO:0000256" key="2">
    <source>
        <dbReference type="ARBA" id="ARBA00022448"/>
    </source>
</evidence>
<feature type="compositionally biased region" description="Basic and acidic residues" evidence="5">
    <location>
        <begin position="139"/>
        <end position="155"/>
    </location>
</feature>
<feature type="compositionally biased region" description="Low complexity" evidence="5">
    <location>
        <begin position="85"/>
        <end position="96"/>
    </location>
</feature>
<dbReference type="Proteomes" id="UP000320475">
    <property type="component" value="Unassembled WGS sequence"/>
</dbReference>
<proteinExistence type="predicted"/>
<name>A0A507D655_9FUNG</name>
<dbReference type="VEuPathDB" id="FungiDB:SeMB42_g02687"/>
<dbReference type="GO" id="GO:0016020">
    <property type="term" value="C:membrane"/>
    <property type="evidence" value="ECO:0007669"/>
    <property type="project" value="TreeGrafter"/>
</dbReference>
<dbReference type="AlphaFoldDB" id="A0A507D655"/>
<comment type="caution">
    <text evidence="7">The sequence shown here is derived from an EMBL/GenBank/DDBJ whole genome shotgun (WGS) entry which is preliminary data.</text>
</comment>
<dbReference type="GO" id="GO:0034058">
    <property type="term" value="P:endosomal vesicle fusion"/>
    <property type="evidence" value="ECO:0007669"/>
    <property type="project" value="TreeGrafter"/>
</dbReference>
<reference evidence="7 8" key="1">
    <citation type="journal article" date="2019" name="Sci. Rep.">
        <title>Comparative genomics of chytrid fungi reveal insights into the obligate biotrophic and pathogenic lifestyle of Synchytrium endobioticum.</title>
        <authorList>
            <person name="van de Vossenberg B.T.L.H."/>
            <person name="Warris S."/>
            <person name="Nguyen H.D.T."/>
            <person name="van Gent-Pelzer M.P.E."/>
            <person name="Joly D.L."/>
            <person name="van de Geest H.C."/>
            <person name="Bonants P.J.M."/>
            <person name="Smith D.S."/>
            <person name="Levesque C.A."/>
            <person name="van der Lee T.A.J."/>
        </authorList>
    </citation>
    <scope>NUCLEOTIDE SEQUENCE [LARGE SCALE GENOMIC DNA]</scope>
    <source>
        <strain evidence="7 8">LEV6574</strain>
    </source>
</reference>
<sequence>MSQPRRSTLTAPAGPTPFKIFPIAQQLSLEEVVLPSNTGPSNAASNPANNAAASIRAATSSLFRVGQSTSSVSTPNPASSPTPPTTASSAPAALSSGAQHTVKSSVEAVQLCGNNVFIGTSEGYVLHYALELEEADSDREDKGDGKRDKDDHQDKQDEESVSLTKCRPVSPAENTTGSGHSPPRHADGQQDQPAFIPSPFNCRLHQKRFLGMGRKAVDDILAVPTESKLVALCDSSLTFYDMDTLQPVSSIQRISGVMSFCGDRLLHSPMRFCVGKRRVLSVMLMGDTVTSEKEIPMPDGALILQRVGSIVCAADTGSYKIINLNTAETIPLFSYDRAAFRPTLTCIGETGEFLVVTAGNQAQSALGVFVSSSGDPVKGTLQWPMVPKSIAYHFPYIAALLRNNTIHIHNIFSQDLVQIIKLPSNAEPRYLVEASFELDVPAGNESRNPGTVRLVVACREMLLGLKMSSLDFQVNELLEAKKVERAVTLAEDIVQAQQMDNDGGAGRLKLQKLYQRAGFLYLQETLFEEALRVFKKGQLDPRALLCLFPAYSSPADFTSITDQDLLLLIQGVGSIHKIVDTHFNTEYPNADSDTLESFRVALIANAKDVLVKYLEFARDGPIGMGRKEEIDATLLRIHADDDLKSLYTLLDSNHHIRLEDGEAILSEAKRYHALSLLYQKQGLISQCLDMWMKLASGEVADPDFGGTPQIVGYLSTVQDDDIIWKYAKALLKLDAPQGIRIFTTATDEARFKTDDVISYLQQHHPDSVSAYYEHLIYQKGVEDEERHTSLAMIYTDRVLDLSTEMKVAAQDSEFKALDARRTFQSFISSLADKTGDKLANARNKLMRFLNHSDKISLMPVKSKLEAVPTLYAEHAILLGKLGEHEAALRILVTDMRDFMGAEIYCSSTIPTSLTVKRSSPIPLLVNTPNTSPTRDQDNKRLSRVSMLSTTGPESDVARRTLLFQLFTMYVKDEKKDELADEILRLLGVYGGDFDAVQVLKWIPDHWSLNMLVPFISASSRRSIHVRREVTAMKALARGENLKVNNEYVDIHLETPAMRISPASPSSNCAKCRLPINDSPPVFLV</sequence>